<name>A0AAE0WUI3_9PEZI</name>
<keyword evidence="8" id="KW-1185">Reference proteome</keyword>
<dbReference type="Gene3D" id="3.90.700.10">
    <property type="entry name" value="Succinate dehydrogenase/fumarate reductase flavoprotein, catalytic domain"/>
    <property type="match status" value="1"/>
</dbReference>
<reference evidence="7" key="1">
    <citation type="submission" date="2023-07" db="EMBL/GenBank/DDBJ databases">
        <title>Black Yeasts Isolated from many extreme environments.</title>
        <authorList>
            <person name="Coleine C."/>
            <person name="Stajich J.E."/>
            <person name="Selbmann L."/>
        </authorList>
    </citation>
    <scope>NUCLEOTIDE SEQUENCE</scope>
    <source>
        <strain evidence="7">CCFEE 5485</strain>
    </source>
</reference>
<feature type="region of interest" description="Disordered" evidence="5">
    <location>
        <begin position="474"/>
        <end position="511"/>
    </location>
</feature>
<dbReference type="InterPro" id="IPR050315">
    <property type="entry name" value="FAD-oxidoreductase_2"/>
</dbReference>
<evidence type="ECO:0000313" key="7">
    <source>
        <dbReference type="EMBL" id="KAK3678072.1"/>
    </source>
</evidence>
<gene>
    <name evidence="7" type="ORF">LTR78_002167</name>
</gene>
<comment type="caution">
    <text evidence="7">The sequence shown here is derived from an EMBL/GenBank/DDBJ whole genome shotgun (WGS) entry which is preliminary data.</text>
</comment>
<dbReference type="SUPFAM" id="SSF56425">
    <property type="entry name" value="Succinate dehydrogenase/fumarate reductase flavoprotein, catalytic domain"/>
    <property type="match status" value="1"/>
</dbReference>
<sequence>MASFKGYDLIVVGSGFAGSMATLNFLEECKKQKKNGRVALVEVGKDGERCGASRWTMAYLRLDKNLDFDEDWVKEMRLVSNGLADEDYCNKLCKEAPVTAKYLQEHGVKWVHHDETNVLLEFKTDQHFVFPEGGGKAIIAKLFEHLGTYDNCDVHWETEAIKLITDDTGAIRGLKVRKNDGLLHDLLAPNVVLACGGFEGNNEMLSRYVGRNTHSLPLIAPGLKYNRGAGLRMSLEVGAGTAGSFDGIHCELVDTRAGKPDAVIWGHNYGIVVNQACKRFYDEGKRHLFATFEMIALECWKDQNQSCFFVTDQDIMTRFKGSWVYDTTDKPPEQADTIEELAEKMGLDPKELKKTVDDYNAAVNDNEFDLMKLDGKATTGLSPNKTNWANKIVKAPFYGYPMTSNLTFTYGGVKTDLNARVLSTNDIPIPGLWAAGEMTGLFYNEYPPATSCLRSMTFGRLAGTEIAQYLGKKQGTASEKAIPSEQDAVRSDSPLQDMKQHTLRGEGVTAH</sequence>
<evidence type="ECO:0000256" key="5">
    <source>
        <dbReference type="SAM" id="MobiDB-lite"/>
    </source>
</evidence>
<organism evidence="7 8">
    <name type="scientific">Recurvomyces mirabilis</name>
    <dbReference type="NCBI Taxonomy" id="574656"/>
    <lineage>
        <taxon>Eukaryota</taxon>
        <taxon>Fungi</taxon>
        <taxon>Dikarya</taxon>
        <taxon>Ascomycota</taxon>
        <taxon>Pezizomycotina</taxon>
        <taxon>Dothideomycetes</taxon>
        <taxon>Dothideomycetidae</taxon>
        <taxon>Mycosphaerellales</taxon>
        <taxon>Teratosphaeriaceae</taxon>
        <taxon>Recurvomyces</taxon>
    </lineage>
</organism>
<dbReference type="AlphaFoldDB" id="A0AAE0WUI3"/>
<dbReference type="InterPro" id="IPR027477">
    <property type="entry name" value="Succ_DH/fumarate_Rdtase_cat_sf"/>
</dbReference>
<dbReference type="GO" id="GO:0016491">
    <property type="term" value="F:oxidoreductase activity"/>
    <property type="evidence" value="ECO:0007669"/>
    <property type="project" value="UniProtKB-KW"/>
</dbReference>
<evidence type="ECO:0000256" key="1">
    <source>
        <dbReference type="ARBA" id="ARBA00001974"/>
    </source>
</evidence>
<dbReference type="InterPro" id="IPR003953">
    <property type="entry name" value="FAD-dep_OxRdtase_2_FAD-bd"/>
</dbReference>
<keyword evidence="2" id="KW-0285">Flavoprotein</keyword>
<evidence type="ECO:0000256" key="4">
    <source>
        <dbReference type="ARBA" id="ARBA00023002"/>
    </source>
</evidence>
<dbReference type="PANTHER" id="PTHR43400:SF7">
    <property type="entry name" value="FAD-DEPENDENT OXIDOREDUCTASE 2 FAD BINDING DOMAIN-CONTAINING PROTEIN"/>
    <property type="match status" value="1"/>
</dbReference>
<proteinExistence type="predicted"/>
<dbReference type="EMBL" id="JAUTXT010000005">
    <property type="protein sequence ID" value="KAK3678072.1"/>
    <property type="molecule type" value="Genomic_DNA"/>
</dbReference>
<dbReference type="InterPro" id="IPR036188">
    <property type="entry name" value="FAD/NAD-bd_sf"/>
</dbReference>
<dbReference type="SUPFAM" id="SSF51905">
    <property type="entry name" value="FAD/NAD(P)-binding domain"/>
    <property type="match status" value="1"/>
</dbReference>
<evidence type="ECO:0000259" key="6">
    <source>
        <dbReference type="Pfam" id="PF00890"/>
    </source>
</evidence>
<comment type="cofactor">
    <cofactor evidence="1">
        <name>FAD</name>
        <dbReference type="ChEBI" id="CHEBI:57692"/>
    </cofactor>
</comment>
<evidence type="ECO:0000313" key="8">
    <source>
        <dbReference type="Proteomes" id="UP001274830"/>
    </source>
</evidence>
<keyword evidence="4" id="KW-0560">Oxidoreductase</keyword>
<protein>
    <recommendedName>
        <fullName evidence="6">FAD-dependent oxidoreductase 2 FAD-binding domain-containing protein</fullName>
    </recommendedName>
</protein>
<feature type="domain" description="FAD-dependent oxidoreductase 2 FAD-binding" evidence="6">
    <location>
        <begin position="8"/>
        <end position="442"/>
    </location>
</feature>
<dbReference type="Pfam" id="PF00890">
    <property type="entry name" value="FAD_binding_2"/>
    <property type="match status" value="1"/>
</dbReference>
<accession>A0AAE0WUI3</accession>
<evidence type="ECO:0000256" key="2">
    <source>
        <dbReference type="ARBA" id="ARBA00022630"/>
    </source>
</evidence>
<dbReference type="Gene3D" id="3.50.50.60">
    <property type="entry name" value="FAD/NAD(P)-binding domain"/>
    <property type="match status" value="1"/>
</dbReference>
<keyword evidence="3" id="KW-0274">FAD</keyword>
<evidence type="ECO:0000256" key="3">
    <source>
        <dbReference type="ARBA" id="ARBA00022827"/>
    </source>
</evidence>
<dbReference type="PANTHER" id="PTHR43400">
    <property type="entry name" value="FUMARATE REDUCTASE"/>
    <property type="match status" value="1"/>
</dbReference>
<dbReference type="Proteomes" id="UP001274830">
    <property type="component" value="Unassembled WGS sequence"/>
</dbReference>